<organism evidence="3 4">
    <name type="scientific">Branchiostoma floridae</name>
    <name type="common">Florida lancelet</name>
    <name type="synonym">Amphioxus</name>
    <dbReference type="NCBI Taxonomy" id="7739"/>
    <lineage>
        <taxon>Eukaryota</taxon>
        <taxon>Metazoa</taxon>
        <taxon>Chordata</taxon>
        <taxon>Cephalochordata</taxon>
        <taxon>Leptocardii</taxon>
        <taxon>Amphioxiformes</taxon>
        <taxon>Branchiostomatidae</taxon>
        <taxon>Branchiostoma</taxon>
    </lineage>
</organism>
<proteinExistence type="predicted"/>
<reference evidence="4" key="2">
    <citation type="submission" date="2025-08" db="UniProtKB">
        <authorList>
            <consortium name="RefSeq"/>
        </authorList>
    </citation>
    <scope>IDENTIFICATION</scope>
    <source>
        <strain evidence="4">S238N-H82</strain>
        <tissue evidence="4">Testes</tissue>
    </source>
</reference>
<dbReference type="InterPro" id="IPR015915">
    <property type="entry name" value="Kelch-typ_b-propeller"/>
</dbReference>
<dbReference type="PANTHER" id="PTHR24412:SF491">
    <property type="entry name" value="KELCH REPEAT AND BTB DOMAIN-CONTAINING PROTEIN 12"/>
    <property type="match status" value="1"/>
</dbReference>
<dbReference type="KEGG" id="bfo:118430845"/>
<dbReference type="OMA" id="HTENEWE"/>
<reference evidence="3" key="1">
    <citation type="journal article" date="2020" name="Nat. Ecol. Evol.">
        <title>Deeply conserved synteny resolves early events in vertebrate evolution.</title>
        <authorList>
            <person name="Simakov O."/>
            <person name="Marletaz F."/>
            <person name="Yue J.X."/>
            <person name="O'Connell B."/>
            <person name="Jenkins J."/>
            <person name="Brandt A."/>
            <person name="Calef R."/>
            <person name="Tung C.H."/>
            <person name="Huang T.K."/>
            <person name="Schmutz J."/>
            <person name="Satoh N."/>
            <person name="Yu J.K."/>
            <person name="Putnam N.H."/>
            <person name="Green R.E."/>
            <person name="Rokhsar D.S."/>
        </authorList>
    </citation>
    <scope>NUCLEOTIDE SEQUENCE [LARGE SCALE GENOMIC DNA]</scope>
    <source>
        <strain evidence="3">S238N-H82</strain>
    </source>
</reference>
<protein>
    <submittedName>
        <fullName evidence="4">Kelch-like protein 35</fullName>
    </submittedName>
</protein>
<gene>
    <name evidence="4" type="primary">LOC118430845</name>
</gene>
<evidence type="ECO:0000256" key="2">
    <source>
        <dbReference type="ARBA" id="ARBA00022737"/>
    </source>
</evidence>
<keyword evidence="3" id="KW-1185">Reference proteome</keyword>
<accession>A0A9J7MBF3</accession>
<evidence type="ECO:0000313" key="3">
    <source>
        <dbReference type="Proteomes" id="UP000001554"/>
    </source>
</evidence>
<dbReference type="Proteomes" id="UP000001554">
    <property type="component" value="Chromosome 14"/>
</dbReference>
<dbReference type="RefSeq" id="XP_035697770.1">
    <property type="nucleotide sequence ID" value="XM_035841877.1"/>
</dbReference>
<name>A0A9J7MBF3_BRAFL</name>
<evidence type="ECO:0000313" key="4">
    <source>
        <dbReference type="RefSeq" id="XP_035697770.1"/>
    </source>
</evidence>
<dbReference type="SUPFAM" id="SSF117281">
    <property type="entry name" value="Kelch motif"/>
    <property type="match status" value="1"/>
</dbReference>
<dbReference type="Gene3D" id="2.120.10.80">
    <property type="entry name" value="Kelch-type beta propeller"/>
    <property type="match status" value="1"/>
</dbReference>
<dbReference type="OrthoDB" id="6359816at2759"/>
<dbReference type="AlphaFoldDB" id="A0A9J7MBF3"/>
<evidence type="ECO:0000256" key="1">
    <source>
        <dbReference type="ARBA" id="ARBA00022441"/>
    </source>
</evidence>
<keyword evidence="2" id="KW-0677">Repeat</keyword>
<sequence length="234" mass="27315">MTTEMVLLYFSREGQILYMNPHQGKYISCDYDYDLTDDFLALTVTSDNNIYILTMDGSPYQLSIRQYNHTENEWEAGMSSVASLESEDYEDFKFHDDLLFEVDGMLYHVAVLGEYNNVLNYVRMRKYNQHTDQWQECSQLVLDEIPQEYAISGGPSLYFITRSEVHCYDPIQDCWCERAPPIYAPDISTAVAMGTEIFCTDRNFTRTVVYDTESDCWRELSGWPDPRNLDVLCD</sequence>
<dbReference type="GeneID" id="118430845"/>
<dbReference type="PANTHER" id="PTHR24412">
    <property type="entry name" value="KELCH PROTEIN"/>
    <property type="match status" value="1"/>
</dbReference>
<keyword evidence="1" id="KW-0880">Kelch repeat</keyword>